<name>A0A0F9R1L4_9ZZZZ</name>
<evidence type="ECO:0000256" key="1">
    <source>
        <dbReference type="SAM" id="Coils"/>
    </source>
</evidence>
<organism evidence="2">
    <name type="scientific">marine sediment metagenome</name>
    <dbReference type="NCBI Taxonomy" id="412755"/>
    <lineage>
        <taxon>unclassified sequences</taxon>
        <taxon>metagenomes</taxon>
        <taxon>ecological metagenomes</taxon>
    </lineage>
</organism>
<proteinExistence type="predicted"/>
<sequence length="62" mass="7711">MQVNDSLYLNLVIELEAAETRNRKWEEAQALLKQARRQARDERRYPRSIDFVLVRWLRWPRR</sequence>
<dbReference type="EMBL" id="LAZR01001111">
    <property type="protein sequence ID" value="KKN50505.1"/>
    <property type="molecule type" value="Genomic_DNA"/>
</dbReference>
<comment type="caution">
    <text evidence="2">The sequence shown here is derived from an EMBL/GenBank/DDBJ whole genome shotgun (WGS) entry which is preliminary data.</text>
</comment>
<reference evidence="2" key="1">
    <citation type="journal article" date="2015" name="Nature">
        <title>Complex archaea that bridge the gap between prokaryotes and eukaryotes.</title>
        <authorList>
            <person name="Spang A."/>
            <person name="Saw J.H."/>
            <person name="Jorgensen S.L."/>
            <person name="Zaremba-Niedzwiedzka K."/>
            <person name="Martijn J."/>
            <person name="Lind A.E."/>
            <person name="van Eijk R."/>
            <person name="Schleper C."/>
            <person name="Guy L."/>
            <person name="Ettema T.J."/>
        </authorList>
    </citation>
    <scope>NUCLEOTIDE SEQUENCE</scope>
</reference>
<feature type="coiled-coil region" evidence="1">
    <location>
        <begin position="8"/>
        <end position="42"/>
    </location>
</feature>
<protein>
    <submittedName>
        <fullName evidence="2">Uncharacterized protein</fullName>
    </submittedName>
</protein>
<keyword evidence="1" id="KW-0175">Coiled coil</keyword>
<accession>A0A0F9R1L4</accession>
<evidence type="ECO:0000313" key="2">
    <source>
        <dbReference type="EMBL" id="KKN50505.1"/>
    </source>
</evidence>
<dbReference type="AlphaFoldDB" id="A0A0F9R1L4"/>
<gene>
    <name evidence="2" type="ORF">LCGC14_0632300</name>
</gene>